<dbReference type="PANTHER" id="PTHR43105:SF9">
    <property type="entry name" value="NADPH-FE(3+) OXIDOREDUCTASE SUBUNIT ALPHA"/>
    <property type="match status" value="1"/>
</dbReference>
<dbReference type="Pfam" id="PF04879">
    <property type="entry name" value="Molybdop_Fe4S4"/>
    <property type="match status" value="1"/>
</dbReference>
<dbReference type="PROSITE" id="PS51669">
    <property type="entry name" value="4FE4S_MOW_BIS_MGD"/>
    <property type="match status" value="1"/>
</dbReference>
<dbReference type="InterPro" id="IPR006657">
    <property type="entry name" value="MoPterin_dinucl-bd_dom"/>
</dbReference>
<gene>
    <name evidence="12" type="ORF">D3P04_19185</name>
</gene>
<keyword evidence="7" id="KW-0560">Oxidoreductase</keyword>
<dbReference type="OrthoDB" id="9816402at2"/>
<evidence type="ECO:0000313" key="13">
    <source>
        <dbReference type="Proteomes" id="UP000284202"/>
    </source>
</evidence>
<comment type="cofactor">
    <cofactor evidence="1">
        <name>Mo-bis(molybdopterin guanine dinucleotide)</name>
        <dbReference type="ChEBI" id="CHEBI:60539"/>
    </cofactor>
</comment>
<dbReference type="Proteomes" id="UP000284202">
    <property type="component" value="Unassembled WGS sequence"/>
</dbReference>
<protein>
    <submittedName>
        <fullName evidence="12">Nitrate reductase</fullName>
    </submittedName>
</protein>
<keyword evidence="6" id="KW-0479">Metal-binding</keyword>
<name>A0A418SNQ6_9RHOB</name>
<comment type="cofactor">
    <cofactor evidence="2">
        <name>[4Fe-4S] cluster</name>
        <dbReference type="ChEBI" id="CHEBI:49883"/>
    </cofactor>
</comment>
<dbReference type="InterPro" id="IPR027467">
    <property type="entry name" value="MopterinOxRdtase_cofactor_BS"/>
</dbReference>
<dbReference type="InterPro" id="IPR041854">
    <property type="entry name" value="BFD-like_2Fe2S-bd_dom_sf"/>
</dbReference>
<dbReference type="CDD" id="cd02791">
    <property type="entry name" value="MopB_CT_Nitrate-R-NapA-like"/>
    <property type="match status" value="1"/>
</dbReference>
<keyword evidence="4" id="KW-0004">4Fe-4S</keyword>
<organism evidence="12 13">
    <name type="scientific">Paracoccus onubensis</name>
    <dbReference type="NCBI Taxonomy" id="1675788"/>
    <lineage>
        <taxon>Bacteria</taxon>
        <taxon>Pseudomonadati</taxon>
        <taxon>Pseudomonadota</taxon>
        <taxon>Alphaproteobacteria</taxon>
        <taxon>Rhodobacterales</taxon>
        <taxon>Paracoccaceae</taxon>
        <taxon>Paracoccus</taxon>
    </lineage>
</organism>
<dbReference type="Pfam" id="PF01568">
    <property type="entry name" value="Molydop_binding"/>
    <property type="match status" value="1"/>
</dbReference>
<dbReference type="AlphaFoldDB" id="A0A418SNQ6"/>
<evidence type="ECO:0000256" key="4">
    <source>
        <dbReference type="ARBA" id="ARBA00022485"/>
    </source>
</evidence>
<evidence type="ECO:0000256" key="6">
    <source>
        <dbReference type="ARBA" id="ARBA00022723"/>
    </source>
</evidence>
<dbReference type="InterPro" id="IPR009010">
    <property type="entry name" value="Asp_de-COase-like_dom_sf"/>
</dbReference>
<keyword evidence="13" id="KW-1185">Reference proteome</keyword>
<evidence type="ECO:0000256" key="5">
    <source>
        <dbReference type="ARBA" id="ARBA00022505"/>
    </source>
</evidence>
<reference evidence="13" key="1">
    <citation type="submission" date="2018-09" db="EMBL/GenBank/DDBJ databases">
        <title>Acidovorax cavernicola nov. sp. isolated from Gruta de las Maravillas (Aracena, Spain).</title>
        <authorList>
            <person name="Jurado V."/>
            <person name="Gutierrez-Patricio S."/>
            <person name="Gonzalez-Pimentel J.L."/>
            <person name="Miller A.Z."/>
            <person name="Laiz L."/>
            <person name="Saiz-Jimenez C."/>
        </authorList>
    </citation>
    <scope>NUCLEOTIDE SEQUENCE [LARGE SCALE GENOMIC DNA]</scope>
    <source>
        <strain evidence="13">1011MAR3C25</strain>
    </source>
</reference>
<evidence type="ECO:0000256" key="9">
    <source>
        <dbReference type="ARBA" id="ARBA00023014"/>
    </source>
</evidence>
<keyword evidence="10" id="KW-0534">Nitrate assimilation</keyword>
<evidence type="ECO:0000313" key="12">
    <source>
        <dbReference type="EMBL" id="RJE82586.1"/>
    </source>
</evidence>
<dbReference type="InterPro" id="IPR006656">
    <property type="entry name" value="Mopterin_OxRdtase"/>
</dbReference>
<dbReference type="Gene3D" id="2.40.40.20">
    <property type="match status" value="1"/>
</dbReference>
<comment type="similarity">
    <text evidence="3">Belongs to the prokaryotic molybdopterin-containing oxidoreductase family. NasA/NapA/NarB subfamily.</text>
</comment>
<dbReference type="SMART" id="SM00926">
    <property type="entry name" value="Molybdop_Fe4S4"/>
    <property type="match status" value="1"/>
</dbReference>
<evidence type="ECO:0000256" key="1">
    <source>
        <dbReference type="ARBA" id="ARBA00001942"/>
    </source>
</evidence>
<dbReference type="InterPro" id="IPR007419">
    <property type="entry name" value="BFD-like_2Fe2S-bd_dom"/>
</dbReference>
<sequence>MECDSRPGPVRTTCAYCGVGCGVLATPDGTGGAAIEGDPDHPANFGRLCVKGSALGETVGLEGRLLAPQIGGQETDWDQALDLVARRFAGTIAAHGPDSVAFYVSGQLLTEDYYVANKLMKGFIGSGNIDTNSRLCMASSVAGHRRAFGSDTVPGLYEDLEMADTVVLTGSNLAWCHPVLYQRLAAAKTARPSMRVVVIDPRRTATCDIADLHLAIEPGSDAALFNALLAEIDRRGLASARFRDHLAGADEAIAAARLSDPSMTGLDPAELARFLEIWLASEKVVTVYSQGINQSDSGTDKVNAIINCHLLTGRIGREGMGPFSVTGQPNAMGGREVGGLANMLACHLEIENPMHRDTVRDFWNSPHIAERPGLKAVDMFRAVEDGRIKALWIICTNPAVSMPDADRVARAIAGCDFTVVSDVMARTDTTRLADVLLPATGWGEKNGTVTNSERRISRQRPFLPAPGQARDDWRILAGVGRRMGWPDAFAWQHPAEIFAEYAALSEIAGTLGSDFDISACAAMTRAEYDRMAPILWPQSATRKGGRFFADGRFHTADGKARMLPIRPQLPEAIADGHLFRLNTGRVRDHWHTMTRTGKSPRLARHLAEPFLELHPDDAKRLNLQPADLARVANRHGTSVLRVLVTDRVKPGHPFAPIHWTGETGKAGRVGAVVPAAVDPVSGQPALKSAAVSIERYNPRWYGFMLTKNDLSPATSYWAKAVLPDGNQYELADDRSPDDWEEYVRELLNIDAQLITLHDRHRQIHRFAALHGGRLHALLFTGPQPVAVSRSHVAGLLGKMWEPADMAGIPPLDQPDTGPTICACAGVGSLTIERAIRSQQLSSLDEIGAALGAGANCGSCRSEIRVILERCAGEASALTDTGDNTRASRDLAEA</sequence>
<keyword evidence="9" id="KW-0411">Iron-sulfur</keyword>
<dbReference type="GO" id="GO:0046872">
    <property type="term" value="F:metal ion binding"/>
    <property type="evidence" value="ECO:0007669"/>
    <property type="project" value="UniProtKB-KW"/>
</dbReference>
<dbReference type="GO" id="GO:0043546">
    <property type="term" value="F:molybdopterin cofactor binding"/>
    <property type="evidence" value="ECO:0007669"/>
    <property type="project" value="InterPro"/>
</dbReference>
<evidence type="ECO:0000256" key="3">
    <source>
        <dbReference type="ARBA" id="ARBA00008747"/>
    </source>
</evidence>
<evidence type="ECO:0000256" key="2">
    <source>
        <dbReference type="ARBA" id="ARBA00001966"/>
    </source>
</evidence>
<dbReference type="Gene3D" id="3.40.228.10">
    <property type="entry name" value="Dimethylsulfoxide Reductase, domain 2"/>
    <property type="match status" value="1"/>
</dbReference>
<dbReference type="GO" id="GO:1990204">
    <property type="term" value="C:oxidoreductase complex"/>
    <property type="evidence" value="ECO:0007669"/>
    <property type="project" value="UniProtKB-ARBA"/>
</dbReference>
<evidence type="ECO:0000256" key="7">
    <source>
        <dbReference type="ARBA" id="ARBA00023002"/>
    </source>
</evidence>
<dbReference type="Gene3D" id="3.40.50.740">
    <property type="match status" value="1"/>
</dbReference>
<dbReference type="GO" id="GO:0042128">
    <property type="term" value="P:nitrate assimilation"/>
    <property type="evidence" value="ECO:0007669"/>
    <property type="project" value="UniProtKB-KW"/>
</dbReference>
<dbReference type="PANTHER" id="PTHR43105">
    <property type="entry name" value="RESPIRATORY NITRATE REDUCTASE"/>
    <property type="match status" value="1"/>
</dbReference>
<dbReference type="SUPFAM" id="SSF53706">
    <property type="entry name" value="Formate dehydrogenase/DMSO reductase, domains 1-3"/>
    <property type="match status" value="1"/>
</dbReference>
<dbReference type="InterPro" id="IPR006963">
    <property type="entry name" value="Mopterin_OxRdtase_4Fe-4S_dom"/>
</dbReference>
<dbReference type="CDD" id="cd02754">
    <property type="entry name" value="MopB_Nitrate-R-NapA-like"/>
    <property type="match status" value="1"/>
</dbReference>
<keyword evidence="8" id="KW-0408">Iron</keyword>
<accession>A0A418SNQ6</accession>
<dbReference type="InterPro" id="IPR041957">
    <property type="entry name" value="CT_Nitrate-R-NapA-like"/>
</dbReference>
<dbReference type="GO" id="GO:0016491">
    <property type="term" value="F:oxidoreductase activity"/>
    <property type="evidence" value="ECO:0007669"/>
    <property type="project" value="UniProtKB-KW"/>
</dbReference>
<dbReference type="Pfam" id="PF00384">
    <property type="entry name" value="Molybdopterin"/>
    <property type="match status" value="1"/>
</dbReference>
<feature type="domain" description="4Fe-4S Mo/W bis-MGD-type" evidence="11">
    <location>
        <begin position="7"/>
        <end position="63"/>
    </location>
</feature>
<evidence type="ECO:0000259" key="11">
    <source>
        <dbReference type="PROSITE" id="PS51669"/>
    </source>
</evidence>
<dbReference type="EMBL" id="QZCG01000015">
    <property type="protein sequence ID" value="RJE82586.1"/>
    <property type="molecule type" value="Genomic_DNA"/>
</dbReference>
<dbReference type="Gene3D" id="2.20.25.90">
    <property type="entry name" value="ADC-like domains"/>
    <property type="match status" value="1"/>
</dbReference>
<evidence type="ECO:0000256" key="10">
    <source>
        <dbReference type="ARBA" id="ARBA00023063"/>
    </source>
</evidence>
<dbReference type="PROSITE" id="PS00551">
    <property type="entry name" value="MOLYBDOPTERIN_PROK_1"/>
    <property type="match status" value="1"/>
</dbReference>
<comment type="caution">
    <text evidence="12">The sequence shown here is derived from an EMBL/GenBank/DDBJ whole genome shotgun (WGS) entry which is preliminary data.</text>
</comment>
<dbReference type="SUPFAM" id="SSF50692">
    <property type="entry name" value="ADC-like"/>
    <property type="match status" value="1"/>
</dbReference>
<evidence type="ECO:0000256" key="8">
    <source>
        <dbReference type="ARBA" id="ARBA00023004"/>
    </source>
</evidence>
<proteinExistence type="inferred from homology"/>
<dbReference type="GO" id="GO:0051539">
    <property type="term" value="F:4 iron, 4 sulfur cluster binding"/>
    <property type="evidence" value="ECO:0007669"/>
    <property type="project" value="UniProtKB-KW"/>
</dbReference>
<keyword evidence="5" id="KW-0500">Molybdenum</keyword>
<dbReference type="Pfam" id="PF04324">
    <property type="entry name" value="Fer2_BFD"/>
    <property type="match status" value="1"/>
</dbReference>
<dbReference type="GO" id="GO:0016020">
    <property type="term" value="C:membrane"/>
    <property type="evidence" value="ECO:0007669"/>
    <property type="project" value="TreeGrafter"/>
</dbReference>
<dbReference type="GO" id="GO:0045333">
    <property type="term" value="P:cellular respiration"/>
    <property type="evidence" value="ECO:0007669"/>
    <property type="project" value="UniProtKB-ARBA"/>
</dbReference>
<dbReference type="InterPro" id="IPR050123">
    <property type="entry name" value="Prok_molybdopt-oxidoreductase"/>
</dbReference>
<dbReference type="Gene3D" id="1.10.10.1100">
    <property type="entry name" value="BFD-like [2Fe-2S]-binding domain"/>
    <property type="match status" value="1"/>
</dbReference>